<feature type="domain" description="Terpene synthase metal-binding" evidence="2">
    <location>
        <begin position="20"/>
        <end position="78"/>
    </location>
</feature>
<dbReference type="InterPro" id="IPR008949">
    <property type="entry name" value="Isoprenoid_synthase_dom_sf"/>
</dbReference>
<dbReference type="SUPFAM" id="SSF48576">
    <property type="entry name" value="Terpenoid synthases"/>
    <property type="match status" value="1"/>
</dbReference>
<gene>
    <name evidence="3" type="ORF">LTRI10_LOCUS11021</name>
</gene>
<dbReference type="GO" id="GO:0000287">
    <property type="term" value="F:magnesium ion binding"/>
    <property type="evidence" value="ECO:0007669"/>
    <property type="project" value="InterPro"/>
</dbReference>
<sequence>MATPKKTPTRRHTDPPDGTVATDDTFDNQGSIDELELFTAAIARWDCSREKLKHYMMVLFSGIAGIYAEIESNTRKERGL</sequence>
<dbReference type="Proteomes" id="UP001497516">
    <property type="component" value="Chromosome 2"/>
</dbReference>
<evidence type="ECO:0000313" key="3">
    <source>
        <dbReference type="EMBL" id="CAL1367257.1"/>
    </source>
</evidence>
<keyword evidence="4" id="KW-1185">Reference proteome</keyword>
<feature type="region of interest" description="Disordered" evidence="1">
    <location>
        <begin position="1"/>
        <end position="27"/>
    </location>
</feature>
<reference evidence="3 4" key="1">
    <citation type="submission" date="2024-04" db="EMBL/GenBank/DDBJ databases">
        <authorList>
            <person name="Fracassetti M."/>
        </authorList>
    </citation>
    <scope>NUCLEOTIDE SEQUENCE [LARGE SCALE GENOMIC DNA]</scope>
</reference>
<proteinExistence type="predicted"/>
<accession>A0AAV2D4M2</accession>
<evidence type="ECO:0000259" key="2">
    <source>
        <dbReference type="Pfam" id="PF03936"/>
    </source>
</evidence>
<organism evidence="3 4">
    <name type="scientific">Linum trigynum</name>
    <dbReference type="NCBI Taxonomy" id="586398"/>
    <lineage>
        <taxon>Eukaryota</taxon>
        <taxon>Viridiplantae</taxon>
        <taxon>Streptophyta</taxon>
        <taxon>Embryophyta</taxon>
        <taxon>Tracheophyta</taxon>
        <taxon>Spermatophyta</taxon>
        <taxon>Magnoliopsida</taxon>
        <taxon>eudicotyledons</taxon>
        <taxon>Gunneridae</taxon>
        <taxon>Pentapetalae</taxon>
        <taxon>rosids</taxon>
        <taxon>fabids</taxon>
        <taxon>Malpighiales</taxon>
        <taxon>Linaceae</taxon>
        <taxon>Linum</taxon>
    </lineage>
</organism>
<dbReference type="InterPro" id="IPR005630">
    <property type="entry name" value="Terpene_synthase_metal-bd"/>
</dbReference>
<protein>
    <recommendedName>
        <fullName evidence="2">Terpene synthase metal-binding domain-containing protein</fullName>
    </recommendedName>
</protein>
<evidence type="ECO:0000313" key="4">
    <source>
        <dbReference type="Proteomes" id="UP001497516"/>
    </source>
</evidence>
<dbReference type="EMBL" id="OZ034815">
    <property type="protein sequence ID" value="CAL1367257.1"/>
    <property type="molecule type" value="Genomic_DNA"/>
</dbReference>
<dbReference type="GO" id="GO:0010333">
    <property type="term" value="F:terpene synthase activity"/>
    <property type="evidence" value="ECO:0007669"/>
    <property type="project" value="InterPro"/>
</dbReference>
<name>A0AAV2D4M2_9ROSI</name>
<dbReference type="Pfam" id="PF03936">
    <property type="entry name" value="Terpene_synth_C"/>
    <property type="match status" value="1"/>
</dbReference>
<dbReference type="AlphaFoldDB" id="A0AAV2D4M2"/>
<dbReference type="Gene3D" id="1.10.600.10">
    <property type="entry name" value="Farnesyl Diphosphate Synthase"/>
    <property type="match status" value="1"/>
</dbReference>
<evidence type="ECO:0000256" key="1">
    <source>
        <dbReference type="SAM" id="MobiDB-lite"/>
    </source>
</evidence>